<evidence type="ECO:0000256" key="5">
    <source>
        <dbReference type="ARBA" id="ARBA00022997"/>
    </source>
</evidence>
<sequence>MTETERIELSACTSIMVGKKASLDGATYISRNEDRVVAIHPKRFCVQPAVSGRQATYTSPYNGLTVPLPASGYRYTATPNVDTSAGPNEEDGFNEKNVGESATESVYANERVLAYDPYVKNGLAEDSLTTLVLPFIDSARDGVRYLGDLVAKYGSAEGNGIQFNDATEVWYMEIVTGHQWVAVRIPDDCYAVAANQIAIQDIDFNDPKNYMWAAGIQQFVTTNQLNPDANRWNFRHIFGTDTEKDHHYNTPRVWFAQRYLNPEIQQDPESAELPFIRKANRKIAVEDIQYILKSHYNETQYDPLGHGSEHDKKTYRAIALSRTANSHILQMRAANKGAAAGVQWLGYGVPSFCPHVPFFINVTDTDASYREVTPNLTLTSAYWLYETLAMIVEAHYAEFIQADLDYQKELAVWARQKIAAVDAQVATLPAEQVPAYLTAQNHAIASHYNAATKKLLAALVMQGAELSQLTFKMDPNL</sequence>
<dbReference type="EMBL" id="JBHTIO010000055">
    <property type="protein sequence ID" value="MFD0898497.1"/>
    <property type="molecule type" value="Genomic_DNA"/>
</dbReference>
<evidence type="ECO:0000313" key="7">
    <source>
        <dbReference type="EMBL" id="MFD0898497.1"/>
    </source>
</evidence>
<dbReference type="Pfam" id="PF03577">
    <property type="entry name" value="Peptidase_C69"/>
    <property type="match status" value="1"/>
</dbReference>
<dbReference type="NCBIfam" id="NF033678">
    <property type="entry name" value="C69_fam_dipept"/>
    <property type="match status" value="1"/>
</dbReference>
<evidence type="ECO:0000313" key="8">
    <source>
        <dbReference type="Proteomes" id="UP001597104"/>
    </source>
</evidence>
<evidence type="ECO:0000256" key="6">
    <source>
        <dbReference type="RuleBase" id="RU364089"/>
    </source>
</evidence>
<evidence type="ECO:0000256" key="2">
    <source>
        <dbReference type="ARBA" id="ARBA00007225"/>
    </source>
</evidence>
<comment type="similarity">
    <text evidence="2 6">Belongs to the peptidase C69 family.</text>
</comment>
<organism evidence="7 8">
    <name type="scientific">Loigolactobacillus binensis</name>
    <dbReference type="NCBI Taxonomy" id="2559922"/>
    <lineage>
        <taxon>Bacteria</taxon>
        <taxon>Bacillati</taxon>
        <taxon>Bacillota</taxon>
        <taxon>Bacilli</taxon>
        <taxon>Lactobacillales</taxon>
        <taxon>Lactobacillaceae</taxon>
        <taxon>Loigolactobacillus</taxon>
    </lineage>
</organism>
<dbReference type="InterPro" id="IPR005322">
    <property type="entry name" value="Peptidase_C69"/>
</dbReference>
<dbReference type="RefSeq" id="WP_137636816.1">
    <property type="nucleotide sequence ID" value="NZ_BJDN01000003.1"/>
</dbReference>
<keyword evidence="8" id="KW-1185">Reference proteome</keyword>
<dbReference type="InterPro" id="IPR047804">
    <property type="entry name" value="C69_dipept_A-like"/>
</dbReference>
<evidence type="ECO:0000256" key="4">
    <source>
        <dbReference type="ARBA" id="ARBA00022801"/>
    </source>
</evidence>
<keyword evidence="3 6" id="KW-0645">Protease</keyword>
<gene>
    <name evidence="7" type="ORF">ACFQZ7_12310</name>
</gene>
<dbReference type="Proteomes" id="UP001597104">
    <property type="component" value="Unassembled WGS sequence"/>
</dbReference>
<comment type="catalytic activity">
    <reaction evidence="1">
        <text>an L-aminoacyl-L-amino acid + H2O = 2 an L-alpha-amino acid</text>
        <dbReference type="Rhea" id="RHEA:48940"/>
        <dbReference type="ChEBI" id="CHEBI:15377"/>
        <dbReference type="ChEBI" id="CHEBI:59869"/>
        <dbReference type="ChEBI" id="CHEBI:77460"/>
        <dbReference type="EC" id="3.4.13.19"/>
    </reaction>
</comment>
<dbReference type="GO" id="GO:0016805">
    <property type="term" value="F:dipeptidase activity"/>
    <property type="evidence" value="ECO:0007669"/>
    <property type="project" value="UniProtKB-KW"/>
</dbReference>
<comment type="caution">
    <text evidence="7">The sequence shown here is derived from an EMBL/GenBank/DDBJ whole genome shotgun (WGS) entry which is preliminary data.</text>
</comment>
<dbReference type="PANTHER" id="PTHR12994">
    <property type="entry name" value="SECERNIN"/>
    <property type="match status" value="1"/>
</dbReference>
<dbReference type="Gene3D" id="3.60.60.10">
    <property type="entry name" value="Penicillin V Acylase, Chain A"/>
    <property type="match status" value="1"/>
</dbReference>
<evidence type="ECO:0000256" key="1">
    <source>
        <dbReference type="ARBA" id="ARBA00001670"/>
    </source>
</evidence>
<proteinExistence type="inferred from homology"/>
<protein>
    <recommendedName>
        <fullName evidence="6">Dipeptidase</fullName>
        <ecNumber evidence="6">3.4.-.-</ecNumber>
    </recommendedName>
</protein>
<dbReference type="PANTHER" id="PTHR12994:SF17">
    <property type="entry name" value="LD30995P"/>
    <property type="match status" value="1"/>
</dbReference>
<evidence type="ECO:0000256" key="3">
    <source>
        <dbReference type="ARBA" id="ARBA00022670"/>
    </source>
</evidence>
<accession>A0ABW3EEB7</accession>
<keyword evidence="4 6" id="KW-0378">Hydrolase</keyword>
<keyword evidence="5 6" id="KW-0224">Dipeptidase</keyword>
<name>A0ABW3EEB7_9LACO</name>
<dbReference type="EC" id="3.4.-.-" evidence="6"/>
<reference evidence="8" key="1">
    <citation type="journal article" date="2019" name="Int. J. Syst. Evol. Microbiol.">
        <title>The Global Catalogue of Microorganisms (GCM) 10K type strain sequencing project: providing services to taxonomists for standard genome sequencing and annotation.</title>
        <authorList>
            <consortium name="The Broad Institute Genomics Platform"/>
            <consortium name="The Broad Institute Genome Sequencing Center for Infectious Disease"/>
            <person name="Wu L."/>
            <person name="Ma J."/>
        </authorList>
    </citation>
    <scope>NUCLEOTIDE SEQUENCE [LARGE SCALE GENOMIC DNA]</scope>
    <source>
        <strain evidence="8">CCM 8925</strain>
    </source>
</reference>